<dbReference type="EMBL" id="CAFZ01000068">
    <property type="protein sequence ID" value="CCA69967.1"/>
    <property type="molecule type" value="Genomic_DNA"/>
</dbReference>
<proteinExistence type="predicted"/>
<organism evidence="2 3">
    <name type="scientific">Serendipita indica (strain DSM 11827)</name>
    <name type="common">Root endophyte fungus</name>
    <name type="synonym">Piriformospora indica</name>
    <dbReference type="NCBI Taxonomy" id="1109443"/>
    <lineage>
        <taxon>Eukaryota</taxon>
        <taxon>Fungi</taxon>
        <taxon>Dikarya</taxon>
        <taxon>Basidiomycota</taxon>
        <taxon>Agaricomycotina</taxon>
        <taxon>Agaricomycetes</taxon>
        <taxon>Sebacinales</taxon>
        <taxon>Serendipitaceae</taxon>
        <taxon>Serendipita</taxon>
    </lineage>
</organism>
<keyword evidence="1" id="KW-1133">Transmembrane helix</keyword>
<name>G4TF84_SERID</name>
<evidence type="ECO:0008006" key="4">
    <source>
        <dbReference type="Google" id="ProtNLM"/>
    </source>
</evidence>
<dbReference type="eggNOG" id="ENOG502SN49">
    <property type="taxonomic scope" value="Eukaryota"/>
</dbReference>
<keyword evidence="3" id="KW-1185">Reference proteome</keyword>
<feature type="transmembrane region" description="Helical" evidence="1">
    <location>
        <begin position="71"/>
        <end position="92"/>
    </location>
</feature>
<gene>
    <name evidence="2" type="ORF">PIIN_03907</name>
</gene>
<dbReference type="HOGENOM" id="CLU_104721_0_0_1"/>
<dbReference type="Proteomes" id="UP000007148">
    <property type="component" value="Unassembled WGS sequence"/>
</dbReference>
<accession>G4TF84</accession>
<dbReference type="PROSITE" id="PS51257">
    <property type="entry name" value="PROKAR_LIPOPROTEIN"/>
    <property type="match status" value="1"/>
</dbReference>
<keyword evidence="1" id="KW-0472">Membrane</keyword>
<evidence type="ECO:0000256" key="1">
    <source>
        <dbReference type="SAM" id="Phobius"/>
    </source>
</evidence>
<evidence type="ECO:0000313" key="3">
    <source>
        <dbReference type="Proteomes" id="UP000007148"/>
    </source>
</evidence>
<keyword evidence="1" id="KW-0812">Transmembrane</keyword>
<dbReference type="InParanoid" id="G4TF84"/>
<dbReference type="AlphaFoldDB" id="G4TF84"/>
<sequence length="247" mass="27434">MFYDRNSSIFSKIRSLVLFFMWACGCVVLGLASNFASLLLPWDSDFIIFALVVSAMTIIFTFATSLRSTPAFEAIGLFVLSVMWVAMGGFTVDRIGGVQCFSLPHDPINTGRNKTMPADTHCKQMKVIMAFSWAEFSIFVLMFIIVVILTIRARSHGAGSRVWNESISDLPWFGTWVGEDRRHYQPTYPMPGTTYAPSTYAPGSVYPPVSFGPDGVPERIVIQAPPPGQTVYLHPDDGYAQPTIQPR</sequence>
<feature type="transmembrane region" description="Helical" evidence="1">
    <location>
        <begin position="16"/>
        <end position="40"/>
    </location>
</feature>
<feature type="transmembrane region" description="Helical" evidence="1">
    <location>
        <begin position="127"/>
        <end position="151"/>
    </location>
</feature>
<feature type="transmembrane region" description="Helical" evidence="1">
    <location>
        <begin position="46"/>
        <end position="64"/>
    </location>
</feature>
<dbReference type="STRING" id="1109443.G4TF84"/>
<evidence type="ECO:0000313" key="2">
    <source>
        <dbReference type="EMBL" id="CCA69967.1"/>
    </source>
</evidence>
<dbReference type="OrthoDB" id="3264219at2759"/>
<reference evidence="2 3" key="1">
    <citation type="journal article" date="2011" name="PLoS Pathog.">
        <title>Endophytic Life Strategies Decoded by Genome and Transcriptome Analyses of the Mutualistic Root Symbiont Piriformospora indica.</title>
        <authorList>
            <person name="Zuccaro A."/>
            <person name="Lahrmann U."/>
            <person name="Guldener U."/>
            <person name="Langen G."/>
            <person name="Pfiffi S."/>
            <person name="Biedenkopf D."/>
            <person name="Wong P."/>
            <person name="Samans B."/>
            <person name="Grimm C."/>
            <person name="Basiewicz M."/>
            <person name="Murat C."/>
            <person name="Martin F."/>
            <person name="Kogel K.H."/>
        </authorList>
    </citation>
    <scope>NUCLEOTIDE SEQUENCE [LARGE SCALE GENOMIC DNA]</scope>
    <source>
        <strain evidence="2 3">DSM 11827</strain>
    </source>
</reference>
<comment type="caution">
    <text evidence="2">The sequence shown here is derived from an EMBL/GenBank/DDBJ whole genome shotgun (WGS) entry which is preliminary data.</text>
</comment>
<protein>
    <recommendedName>
        <fullName evidence="4">MARVEL domain-containing protein</fullName>
    </recommendedName>
</protein>